<evidence type="ECO:0000313" key="2">
    <source>
        <dbReference type="EMBL" id="RKN36987.1"/>
    </source>
</evidence>
<evidence type="ECO:0000256" key="1">
    <source>
        <dbReference type="ARBA" id="ARBA00005564"/>
    </source>
</evidence>
<reference evidence="2 3" key="1">
    <citation type="journal article" date="2014" name="Int. J. Syst. Evol. Microbiol.">
        <title>Streptomyces hoynatensis sp. nov., isolated from deep marine sediment.</title>
        <authorList>
            <person name="Veyisoglu A."/>
            <person name="Sahin N."/>
        </authorList>
    </citation>
    <scope>NUCLEOTIDE SEQUENCE [LARGE SCALE GENOMIC DNA]</scope>
    <source>
        <strain evidence="2 3">KCTC 29097</strain>
    </source>
</reference>
<dbReference type="GO" id="GO:0017057">
    <property type="term" value="F:6-phosphogluconolactonase activity"/>
    <property type="evidence" value="ECO:0007669"/>
    <property type="project" value="TreeGrafter"/>
</dbReference>
<dbReference type="Pfam" id="PF10282">
    <property type="entry name" value="Lactonase"/>
    <property type="match status" value="1"/>
</dbReference>
<comment type="similarity">
    <text evidence="1">Belongs to the cycloisomerase 2 family.</text>
</comment>
<dbReference type="PANTHER" id="PTHR30344">
    <property type="entry name" value="6-PHOSPHOGLUCONOLACTONASE-RELATED"/>
    <property type="match status" value="1"/>
</dbReference>
<sequence>MICVGSYTPEAGGTGPGLTVFREDPGAEGGLALVAELPLPAASFLAWHPWLPVVYAVNELAEGGLTAVTLERPAEPRALGSLATGGAEPCHVAVTADGRFALAANYGSGSVAVFSLAADGRLAARTDLVAHQGGGPVAERQEGPHAHMVTLDAAGGLATVTDLGSDTLWSYRLGPDGRLTRVAASRLPAGCGPRQLVRGPAPRAYALAELGGELLVLSEEVPGDFSVLAARPASGRAGEEGGAGARPNLAAHLELLEEGAYALVSNRGPDSLSLFSLGEAPPVLLAEHLLDAAWPRHFALAGDLLLVAAQHSDTVITLRFDPAAPAFTELARHPVGSPTCVAPRPAGAAAER</sequence>
<dbReference type="InterPro" id="IPR011048">
    <property type="entry name" value="Haem_d1_sf"/>
</dbReference>
<dbReference type="EMBL" id="RBAL01000029">
    <property type="protein sequence ID" value="RKN36987.1"/>
    <property type="molecule type" value="Genomic_DNA"/>
</dbReference>
<gene>
    <name evidence="2" type="ORF">D7294_29125</name>
</gene>
<dbReference type="SUPFAM" id="SSF51004">
    <property type="entry name" value="C-terminal (heme d1) domain of cytochrome cd1-nitrite reductase"/>
    <property type="match status" value="1"/>
</dbReference>
<protein>
    <submittedName>
        <fullName evidence="2">Lactonase family protein</fullName>
    </submittedName>
</protein>
<dbReference type="AlphaFoldDB" id="A0A3A9YP88"/>
<dbReference type="InterPro" id="IPR019405">
    <property type="entry name" value="Lactonase_7-beta_prop"/>
</dbReference>
<keyword evidence="3" id="KW-1185">Reference proteome</keyword>
<dbReference type="InterPro" id="IPR015943">
    <property type="entry name" value="WD40/YVTN_repeat-like_dom_sf"/>
</dbReference>
<dbReference type="OrthoDB" id="9790815at2"/>
<name>A0A3A9YP88_9ACTN</name>
<dbReference type="Gene3D" id="2.130.10.10">
    <property type="entry name" value="YVTN repeat-like/Quinoprotein amine dehydrogenase"/>
    <property type="match status" value="1"/>
</dbReference>
<dbReference type="PANTHER" id="PTHR30344:SF1">
    <property type="entry name" value="6-PHOSPHOGLUCONOLACTONASE"/>
    <property type="match status" value="1"/>
</dbReference>
<dbReference type="Proteomes" id="UP000272474">
    <property type="component" value="Unassembled WGS sequence"/>
</dbReference>
<proteinExistence type="inferred from homology"/>
<evidence type="ECO:0000313" key="3">
    <source>
        <dbReference type="Proteomes" id="UP000272474"/>
    </source>
</evidence>
<dbReference type="InterPro" id="IPR050282">
    <property type="entry name" value="Cycloisomerase_2"/>
</dbReference>
<comment type="caution">
    <text evidence="2">The sequence shown here is derived from an EMBL/GenBank/DDBJ whole genome shotgun (WGS) entry which is preliminary data.</text>
</comment>
<organism evidence="2 3">
    <name type="scientific">Streptomyces hoynatensis</name>
    <dbReference type="NCBI Taxonomy" id="1141874"/>
    <lineage>
        <taxon>Bacteria</taxon>
        <taxon>Bacillati</taxon>
        <taxon>Actinomycetota</taxon>
        <taxon>Actinomycetes</taxon>
        <taxon>Kitasatosporales</taxon>
        <taxon>Streptomycetaceae</taxon>
        <taxon>Streptomyces</taxon>
    </lineage>
</organism>
<accession>A0A3A9YP88</accession>